<feature type="region of interest" description="Disordered" evidence="1">
    <location>
        <begin position="426"/>
        <end position="462"/>
    </location>
</feature>
<feature type="compositionally biased region" description="Pro residues" evidence="1">
    <location>
        <begin position="481"/>
        <end position="492"/>
    </location>
</feature>
<reference evidence="2" key="1">
    <citation type="submission" date="2019-11" db="UniProtKB">
        <authorList>
            <consortium name="WormBaseParasite"/>
        </authorList>
    </citation>
    <scope>IDENTIFICATION</scope>
</reference>
<accession>A0A5K3ERL5</accession>
<sequence>MFWCPQIGNPLLVITRIPVELLPSSHREFVVPFVCVSVKDCQKRDLVEGRYDKNQESGSWNSLILPPQEDKSTGFTYYYNAASPRVPSAPCGASWHRKLRARARAFKCDGGEGGRGEGVPASVPVCDHVIEPLFRTTPKGHARGDQWPSPLLLMDGLKPHCDLSGQSPSLNCEFTQSDSGVLCEGELNGPPLGSGAAIFHITTCLYTWSITEQRTVGRDGFQACVPWVRSWCSGCPFITFYARNRACAHLCDLLRTHGALPHAQAQFNIPACPRQSIRVDLLFANWLSLRWTMRLAEYYRRREITVKISPRRFLTRLPRTMNAWFPFGYGNNSGAADPNTQQTAGERSSDGAYDSSISRTPQFWGQVTKETNAEQQNAATTVTTTAPLMSAAAAVAQSFFSGASVQSTAPLNSLLTVAAANQHQVAPTRVDSFGSSRRSPESSAPSEQSVPSPHRNYFSPTLDGYQQGFLQSTIPRVETPNLPPPPPPPPPSYTVGGIPSSGDSNPGSSMSGNVGGSVEQIWPWMTVVGE</sequence>
<organism evidence="2">
    <name type="scientific">Mesocestoides corti</name>
    <name type="common">Flatworm</name>
    <dbReference type="NCBI Taxonomy" id="53468"/>
    <lineage>
        <taxon>Eukaryota</taxon>
        <taxon>Metazoa</taxon>
        <taxon>Spiralia</taxon>
        <taxon>Lophotrochozoa</taxon>
        <taxon>Platyhelminthes</taxon>
        <taxon>Cestoda</taxon>
        <taxon>Eucestoda</taxon>
        <taxon>Cyclophyllidea</taxon>
        <taxon>Mesocestoididae</taxon>
        <taxon>Mesocestoides</taxon>
    </lineage>
</organism>
<feature type="region of interest" description="Disordered" evidence="1">
    <location>
        <begin position="335"/>
        <end position="355"/>
    </location>
</feature>
<feature type="region of interest" description="Disordered" evidence="1">
    <location>
        <begin position="475"/>
        <end position="518"/>
    </location>
</feature>
<name>A0A5K3ERL5_MESCO</name>
<protein>
    <submittedName>
        <fullName evidence="2">Uncharacterized protein</fullName>
    </submittedName>
</protein>
<proteinExistence type="predicted"/>
<feature type="compositionally biased region" description="Low complexity" evidence="1">
    <location>
        <begin position="496"/>
        <end position="518"/>
    </location>
</feature>
<evidence type="ECO:0000313" key="2">
    <source>
        <dbReference type="WBParaSite" id="MCU_002168-RA"/>
    </source>
</evidence>
<feature type="compositionally biased region" description="Low complexity" evidence="1">
    <location>
        <begin position="435"/>
        <end position="453"/>
    </location>
</feature>
<dbReference type="AlphaFoldDB" id="A0A5K3ERL5"/>
<feature type="compositionally biased region" description="Polar residues" evidence="1">
    <location>
        <begin position="335"/>
        <end position="346"/>
    </location>
</feature>
<evidence type="ECO:0000256" key="1">
    <source>
        <dbReference type="SAM" id="MobiDB-lite"/>
    </source>
</evidence>
<dbReference type="WBParaSite" id="MCU_002168-RA">
    <property type="protein sequence ID" value="MCU_002168-RA"/>
    <property type="gene ID" value="MCU_002168"/>
</dbReference>